<accession>A0ABR2BK28</accession>
<sequence>MGRVKGFDTKDIDEEDREAYMGVMPLIEKLEERNSKENDILIAFEVPTESGKKQFERKQSMHEQLLNNFSDCEAGATSLLQWKEAYDPDNPANYGVIKAQQVGTSVDRENTTSIHDNILSEKLNAIDKKPEEKLAGKKGKLLEEEIRDLAER</sequence>
<dbReference type="PANTHER" id="PTHR48432">
    <property type="entry name" value="S5 DRBM DOMAIN-CONTAINING PROTEIN"/>
    <property type="match status" value="1"/>
</dbReference>
<proteinExistence type="predicted"/>
<dbReference type="PANTHER" id="PTHR48432:SF1">
    <property type="entry name" value="S5 DRBM DOMAIN-CONTAINING PROTEIN"/>
    <property type="match status" value="1"/>
</dbReference>
<dbReference type="Proteomes" id="UP001472677">
    <property type="component" value="Unassembled WGS sequence"/>
</dbReference>
<protein>
    <submittedName>
        <fullName evidence="1">Uncharacterized protein</fullName>
    </submittedName>
</protein>
<gene>
    <name evidence="1" type="ORF">V6N12_072766</name>
</gene>
<dbReference type="InterPro" id="IPR000851">
    <property type="entry name" value="Ribosomal_uS5"/>
</dbReference>
<comment type="caution">
    <text evidence="1">The sequence shown here is derived from an EMBL/GenBank/DDBJ whole genome shotgun (WGS) entry which is preliminary data.</text>
</comment>
<reference evidence="1 2" key="1">
    <citation type="journal article" date="2024" name="G3 (Bethesda)">
        <title>Genome assembly of Hibiscus sabdariffa L. provides insights into metabolisms of medicinal natural products.</title>
        <authorList>
            <person name="Kim T."/>
        </authorList>
    </citation>
    <scope>NUCLEOTIDE SEQUENCE [LARGE SCALE GENOMIC DNA]</scope>
    <source>
        <strain evidence="1">TK-2024</strain>
        <tissue evidence="1">Old leaves</tissue>
    </source>
</reference>
<evidence type="ECO:0000313" key="2">
    <source>
        <dbReference type="Proteomes" id="UP001472677"/>
    </source>
</evidence>
<organism evidence="1 2">
    <name type="scientific">Hibiscus sabdariffa</name>
    <name type="common">roselle</name>
    <dbReference type="NCBI Taxonomy" id="183260"/>
    <lineage>
        <taxon>Eukaryota</taxon>
        <taxon>Viridiplantae</taxon>
        <taxon>Streptophyta</taxon>
        <taxon>Embryophyta</taxon>
        <taxon>Tracheophyta</taxon>
        <taxon>Spermatophyta</taxon>
        <taxon>Magnoliopsida</taxon>
        <taxon>eudicotyledons</taxon>
        <taxon>Gunneridae</taxon>
        <taxon>Pentapetalae</taxon>
        <taxon>rosids</taxon>
        <taxon>malvids</taxon>
        <taxon>Malvales</taxon>
        <taxon>Malvaceae</taxon>
        <taxon>Malvoideae</taxon>
        <taxon>Hibiscus</taxon>
    </lineage>
</organism>
<dbReference type="EMBL" id="JBBPBM010000108">
    <property type="protein sequence ID" value="KAK8507510.1"/>
    <property type="molecule type" value="Genomic_DNA"/>
</dbReference>
<keyword evidence="2" id="KW-1185">Reference proteome</keyword>
<evidence type="ECO:0000313" key="1">
    <source>
        <dbReference type="EMBL" id="KAK8507510.1"/>
    </source>
</evidence>
<name>A0ABR2BK28_9ROSI</name>